<evidence type="ECO:0000313" key="3">
    <source>
        <dbReference type="Proteomes" id="UP000808349"/>
    </source>
</evidence>
<keyword evidence="1" id="KW-0812">Transmembrane</keyword>
<keyword evidence="1" id="KW-0472">Membrane</keyword>
<evidence type="ECO:0000256" key="1">
    <source>
        <dbReference type="SAM" id="Phobius"/>
    </source>
</evidence>
<name>A0A9D7SDI6_9BACT</name>
<evidence type="ECO:0000313" key="2">
    <source>
        <dbReference type="EMBL" id="MBK9719645.1"/>
    </source>
</evidence>
<dbReference type="AlphaFoldDB" id="A0A9D7SDI6"/>
<gene>
    <name evidence="2" type="ORF">IPO85_19430</name>
</gene>
<reference evidence="2 3" key="1">
    <citation type="submission" date="2020-10" db="EMBL/GenBank/DDBJ databases">
        <title>Connecting structure to function with the recovery of over 1000 high-quality activated sludge metagenome-assembled genomes encoding full-length rRNA genes using long-read sequencing.</title>
        <authorList>
            <person name="Singleton C.M."/>
            <person name="Petriglieri F."/>
            <person name="Kristensen J.M."/>
            <person name="Kirkegaard R.H."/>
            <person name="Michaelsen T.Y."/>
            <person name="Andersen M.H."/>
            <person name="Karst S.M."/>
            <person name="Dueholm M.S."/>
            <person name="Nielsen P.H."/>
            <person name="Albertsen M."/>
        </authorList>
    </citation>
    <scope>NUCLEOTIDE SEQUENCE [LARGE SCALE GENOMIC DNA]</scope>
    <source>
        <strain evidence="2">Ribe_18-Q3-R11-54_BAT3C.373</strain>
    </source>
</reference>
<comment type="caution">
    <text evidence="2">The sequence shown here is derived from an EMBL/GenBank/DDBJ whole genome shotgun (WGS) entry which is preliminary data.</text>
</comment>
<sequence>MEFFLELLKLILPSFVVFLTVFYILRMYFQHERLLRKSESQKAHREFSLPLRLQSYERLALFMERIKVSNLLLRFQSKDISAKQLVNTMMLAIQQEYEHNLVQQIYVSDKLWEIICLSKDEVLFSLDAAGQALVNEADASNAGTLILNQASQSADKAIETALLAIKKEIHLLL</sequence>
<organism evidence="2 3">
    <name type="scientific">Candidatus Defluviibacterium haderslevense</name>
    <dbReference type="NCBI Taxonomy" id="2981993"/>
    <lineage>
        <taxon>Bacteria</taxon>
        <taxon>Pseudomonadati</taxon>
        <taxon>Bacteroidota</taxon>
        <taxon>Saprospiria</taxon>
        <taxon>Saprospirales</taxon>
        <taxon>Saprospiraceae</taxon>
        <taxon>Candidatus Defluviibacterium</taxon>
    </lineage>
</organism>
<dbReference type="Proteomes" id="UP000808349">
    <property type="component" value="Unassembled WGS sequence"/>
</dbReference>
<accession>A0A9D7SDI6</accession>
<feature type="transmembrane region" description="Helical" evidence="1">
    <location>
        <begin position="12"/>
        <end position="29"/>
    </location>
</feature>
<keyword evidence="1" id="KW-1133">Transmembrane helix</keyword>
<dbReference type="Pfam" id="PF25589">
    <property type="entry name" value="DUF7935"/>
    <property type="match status" value="1"/>
</dbReference>
<dbReference type="EMBL" id="JADKFW010000021">
    <property type="protein sequence ID" value="MBK9719645.1"/>
    <property type="molecule type" value="Genomic_DNA"/>
</dbReference>
<protein>
    <submittedName>
        <fullName evidence="2">Uncharacterized protein</fullName>
    </submittedName>
</protein>
<proteinExistence type="predicted"/>
<dbReference type="InterPro" id="IPR057695">
    <property type="entry name" value="DUF7935"/>
</dbReference>